<dbReference type="GeneID" id="68917409"/>
<reference evidence="1 2" key="2">
    <citation type="journal article" date="2011" name="PLoS Genet.">
        <title>Caenorhabditis briggsae recombinant inbred line genotypes reveal inter-strain incompatibility and the evolution of recombination.</title>
        <authorList>
            <person name="Ross J.A."/>
            <person name="Koboldt D.C."/>
            <person name="Staisch J.E."/>
            <person name="Chamberlin H.M."/>
            <person name="Gupta B.P."/>
            <person name="Miller R.D."/>
            <person name="Baird S.E."/>
            <person name="Haag E.S."/>
        </authorList>
    </citation>
    <scope>NUCLEOTIDE SEQUENCE [LARGE SCALE GENOMIC DNA]</scope>
    <source>
        <strain evidence="1 2">AF16</strain>
    </source>
</reference>
<proteinExistence type="predicted"/>
<evidence type="ECO:0000313" key="1">
    <source>
        <dbReference type="EMBL" id="CAS00289.1"/>
    </source>
</evidence>
<protein>
    <submittedName>
        <fullName evidence="1">Protein CBG25927</fullName>
    </submittedName>
</protein>
<dbReference type="EMBL" id="HE600949">
    <property type="protein sequence ID" value="CAS00289.1"/>
    <property type="molecule type" value="Genomic_DNA"/>
</dbReference>
<keyword evidence="2" id="KW-1185">Reference proteome</keyword>
<dbReference type="KEGG" id="cbr:CBG_25927"/>
<dbReference type="InParanoid" id="B6IK59"/>
<reference evidence="1 2" key="1">
    <citation type="journal article" date="2003" name="PLoS Biol.">
        <title>The genome sequence of Caenorhabditis briggsae: a platform for comparative genomics.</title>
        <authorList>
            <person name="Stein L.D."/>
            <person name="Bao Z."/>
            <person name="Blasiar D."/>
            <person name="Blumenthal T."/>
            <person name="Brent M.R."/>
            <person name="Chen N."/>
            <person name="Chinwalla A."/>
            <person name="Clarke L."/>
            <person name="Clee C."/>
            <person name="Coghlan A."/>
            <person name="Coulson A."/>
            <person name="D'Eustachio P."/>
            <person name="Fitch D.H."/>
            <person name="Fulton L.A."/>
            <person name="Fulton R.E."/>
            <person name="Griffiths-Jones S."/>
            <person name="Harris T.W."/>
            <person name="Hillier L.W."/>
            <person name="Kamath R."/>
            <person name="Kuwabara P.E."/>
            <person name="Mardis E.R."/>
            <person name="Marra M.A."/>
            <person name="Miner T.L."/>
            <person name="Minx P."/>
            <person name="Mullikin J.C."/>
            <person name="Plumb R.W."/>
            <person name="Rogers J."/>
            <person name="Schein J.E."/>
            <person name="Sohrmann M."/>
            <person name="Spieth J."/>
            <person name="Stajich J.E."/>
            <person name="Wei C."/>
            <person name="Willey D."/>
            <person name="Wilson R.K."/>
            <person name="Durbin R."/>
            <person name="Waterston R.H."/>
        </authorList>
    </citation>
    <scope>NUCLEOTIDE SEQUENCE [LARGE SCALE GENOMIC DNA]</scope>
    <source>
        <strain evidence="1 2">AF16</strain>
    </source>
</reference>
<dbReference type="Proteomes" id="UP000008549">
    <property type="component" value="Unassembled WGS sequence"/>
</dbReference>
<dbReference type="RefSeq" id="XP_045099848.1">
    <property type="nucleotide sequence ID" value="XM_045244022.1"/>
</dbReference>
<organism evidence="1 2">
    <name type="scientific">Caenorhabditis briggsae</name>
    <dbReference type="NCBI Taxonomy" id="6238"/>
    <lineage>
        <taxon>Eukaryota</taxon>
        <taxon>Metazoa</taxon>
        <taxon>Ecdysozoa</taxon>
        <taxon>Nematoda</taxon>
        <taxon>Chromadorea</taxon>
        <taxon>Rhabditida</taxon>
        <taxon>Rhabditina</taxon>
        <taxon>Rhabditomorpha</taxon>
        <taxon>Rhabditoidea</taxon>
        <taxon>Rhabditidae</taxon>
        <taxon>Peloderinae</taxon>
        <taxon>Caenorhabditis</taxon>
    </lineage>
</organism>
<accession>B6IK59</accession>
<gene>
    <name evidence="1" type="ORF">CBG25927</name>
    <name evidence="1" type="ORF">CBG_25927</name>
</gene>
<evidence type="ECO:0000313" key="2">
    <source>
        <dbReference type="Proteomes" id="UP000008549"/>
    </source>
</evidence>
<dbReference type="CTD" id="68917409"/>
<name>B6IK59_CAEBR</name>
<sequence>MKNNNLIPICLHFQN</sequence>